<keyword evidence="1" id="KW-1133">Transmembrane helix</keyword>
<feature type="transmembrane region" description="Helical" evidence="1">
    <location>
        <begin position="44"/>
        <end position="66"/>
    </location>
</feature>
<comment type="caution">
    <text evidence="2">The sequence shown here is derived from an EMBL/GenBank/DDBJ whole genome shotgun (WGS) entry which is preliminary data.</text>
</comment>
<dbReference type="AlphaFoldDB" id="A0A3M6QY60"/>
<name>A0A3M6QY60_9BURK</name>
<protein>
    <submittedName>
        <fullName evidence="2">Uncharacterized protein</fullName>
    </submittedName>
</protein>
<keyword evidence="1" id="KW-0812">Transmembrane</keyword>
<sequence>MAATSACPRLARRLQAVFWALAALALVAGLAAGVAFLFERQGGAAWEQLVLIGATMFVMWAAVTIVQPMRQALARRCCGIVVDASGIHYQYSNGDTEALLYQDLVRTYEGFHDVRTQTIHRGPTLLTVCLPSKDGGRPEFRVVEFGLDFQITTNRLELLGHFIRGIQTFRPDLRVSSQVFSAFFIDEHSYLPQRKKILQVYLAAIAVVLFVTALVYLHVFHGGESP</sequence>
<dbReference type="RefSeq" id="WP_122226057.1">
    <property type="nucleotide sequence ID" value="NZ_RDQO01000001.1"/>
</dbReference>
<gene>
    <name evidence="2" type="ORF">D8I35_02070</name>
</gene>
<feature type="transmembrane region" description="Helical" evidence="1">
    <location>
        <begin position="16"/>
        <end position="38"/>
    </location>
</feature>
<dbReference type="Proteomes" id="UP000278006">
    <property type="component" value="Unassembled WGS sequence"/>
</dbReference>
<evidence type="ECO:0000313" key="2">
    <source>
        <dbReference type="EMBL" id="RMX07934.1"/>
    </source>
</evidence>
<evidence type="ECO:0000313" key="3">
    <source>
        <dbReference type="Proteomes" id="UP000278006"/>
    </source>
</evidence>
<organism evidence="2 3">
    <name type="scientific">Corticibacter populi</name>
    <dbReference type="NCBI Taxonomy" id="1550736"/>
    <lineage>
        <taxon>Bacteria</taxon>
        <taxon>Pseudomonadati</taxon>
        <taxon>Pseudomonadota</taxon>
        <taxon>Betaproteobacteria</taxon>
        <taxon>Burkholderiales</taxon>
        <taxon>Comamonadaceae</taxon>
        <taxon>Corticibacter</taxon>
    </lineage>
</organism>
<dbReference type="EMBL" id="RDQO01000001">
    <property type="protein sequence ID" value="RMX07934.1"/>
    <property type="molecule type" value="Genomic_DNA"/>
</dbReference>
<keyword evidence="1" id="KW-0472">Membrane</keyword>
<accession>A0A3M6QY60</accession>
<feature type="transmembrane region" description="Helical" evidence="1">
    <location>
        <begin position="200"/>
        <end position="220"/>
    </location>
</feature>
<dbReference type="OrthoDB" id="1247351at2"/>
<reference evidence="2 3" key="1">
    <citation type="submission" date="2018-10" db="EMBL/GenBank/DDBJ databases">
        <title>Draft genome of Cortibacter populi DSM10536.</title>
        <authorList>
            <person name="Bernier A.-M."/>
            <person name="Bernard K."/>
        </authorList>
    </citation>
    <scope>NUCLEOTIDE SEQUENCE [LARGE SCALE GENOMIC DNA]</scope>
    <source>
        <strain evidence="2 3">DSM 105136</strain>
    </source>
</reference>
<evidence type="ECO:0000256" key="1">
    <source>
        <dbReference type="SAM" id="Phobius"/>
    </source>
</evidence>
<proteinExistence type="predicted"/>
<keyword evidence="3" id="KW-1185">Reference proteome</keyword>